<keyword evidence="1 4" id="KW-0349">Heme</keyword>
<feature type="domain" description="Cytochrome c" evidence="6">
    <location>
        <begin position="324"/>
        <end position="414"/>
    </location>
</feature>
<evidence type="ECO:0000256" key="4">
    <source>
        <dbReference type="PIRSR" id="PIRSR000018-50"/>
    </source>
</evidence>
<evidence type="ECO:0000256" key="3">
    <source>
        <dbReference type="ARBA" id="ARBA00023004"/>
    </source>
</evidence>
<reference evidence="7 8" key="1">
    <citation type="journal article" date="2013" name="Front. Microbiol.">
        <title>The genome of the endophytic bacterium H. frisingense GSF30(T) identifies diverse strategies in the Herbaspirillum genus to interact with plants.</title>
        <authorList>
            <person name="Straub D."/>
            <person name="Rothballer M."/>
            <person name="Hartmann A."/>
            <person name="Ludewig U."/>
        </authorList>
    </citation>
    <scope>NUCLEOTIDE SEQUENCE [LARGE SCALE GENOMIC DNA]</scope>
    <source>
        <strain evidence="7 8">GSF30</strain>
    </source>
</reference>
<dbReference type="GO" id="GO:0016614">
    <property type="term" value="F:oxidoreductase activity, acting on CH-OH group of donors"/>
    <property type="evidence" value="ECO:0007669"/>
    <property type="project" value="InterPro"/>
</dbReference>
<dbReference type="GO" id="GO:0009055">
    <property type="term" value="F:electron transfer activity"/>
    <property type="evidence" value="ECO:0007669"/>
    <property type="project" value="InterPro"/>
</dbReference>
<feature type="binding site" description="covalent" evidence="4">
    <location>
        <position position="62"/>
    </location>
    <ligand>
        <name>heme c</name>
        <dbReference type="ChEBI" id="CHEBI:61717"/>
        <label>1</label>
    </ligand>
</feature>
<evidence type="ECO:0000256" key="5">
    <source>
        <dbReference type="PIRSR" id="PIRSR000018-51"/>
    </source>
</evidence>
<dbReference type="GO" id="GO:0020037">
    <property type="term" value="F:heme binding"/>
    <property type="evidence" value="ECO:0007669"/>
    <property type="project" value="InterPro"/>
</dbReference>
<dbReference type="PROSITE" id="PS51007">
    <property type="entry name" value="CYTC"/>
    <property type="match status" value="3"/>
</dbReference>
<evidence type="ECO:0000313" key="8">
    <source>
        <dbReference type="Proteomes" id="UP000006772"/>
    </source>
</evidence>
<feature type="binding site" description="axial binding residue" evidence="5">
    <location>
        <position position="341"/>
    </location>
    <ligand>
        <name>heme c</name>
        <dbReference type="ChEBI" id="CHEBI:61717"/>
        <label>3</label>
    </ligand>
    <ligandPart>
        <name>Fe</name>
        <dbReference type="ChEBI" id="CHEBI:18248"/>
    </ligandPart>
</feature>
<dbReference type="PIRSF" id="PIRSF000018">
    <property type="entry name" value="Mb_ADH_cyt_c"/>
    <property type="match status" value="1"/>
</dbReference>
<dbReference type="Gene3D" id="1.10.760.10">
    <property type="entry name" value="Cytochrome c-like domain"/>
    <property type="match status" value="3"/>
</dbReference>
<dbReference type="SUPFAM" id="SSF46626">
    <property type="entry name" value="Cytochrome c"/>
    <property type="match status" value="3"/>
</dbReference>
<dbReference type="Proteomes" id="UP000006772">
    <property type="component" value="Unassembled WGS sequence"/>
</dbReference>
<dbReference type="GO" id="GO:0016020">
    <property type="term" value="C:membrane"/>
    <property type="evidence" value="ECO:0007669"/>
    <property type="project" value="InterPro"/>
</dbReference>
<feature type="binding site" description="axial binding residue" evidence="5">
    <location>
        <position position="66"/>
    </location>
    <ligand>
        <name>heme c</name>
        <dbReference type="ChEBI" id="CHEBI:61717"/>
        <label>1</label>
    </ligand>
    <ligandPart>
        <name>Fe</name>
        <dbReference type="ChEBI" id="CHEBI:18248"/>
    </ligandPart>
</feature>
<sequence>MRRPCTTGLKWLLLSTAGTLVGLAGVVAWQSLASEDPGVASAVGDPQAQRLKGQYLAQAGNCMACHTVRGGAGYAGGRAIASPFGTLYTSNITPDKATGIGNWSRDDFWRALHHGRGRDGRFLYPAFPYTSYTRMSRDDSDALFAYLQSLPPVNQPNRDHALRFPYNQRMLLALWRALYFKPGSFTPDPARDAQWNRGAYLVQGAGHCSACHSARNALGASLAPLALEGGVIPALAWYAPPLHGGEKGLGSWSEADIAALLKTGVSPRGTALGPMSEIVGRSLQYLTDSDISAISVYLKTLPAPSSESSAGSGAPRPEPAEAKRILKQGQKLYGSLCVDCHGGKGQGSAPDYPPLAGNHAIAGPQPLNAIRTVLNGGFPPSTTGNPYPFGMPPFGPQLSDSEVAAVLSYVLNSWGNQGGWVSASEVNRYRSVPLD</sequence>
<feature type="binding site" description="covalent" evidence="4">
    <location>
        <position position="65"/>
    </location>
    <ligand>
        <name>heme c</name>
        <dbReference type="ChEBI" id="CHEBI:61717"/>
        <label>1</label>
    </ligand>
</feature>
<dbReference type="InterPro" id="IPR009056">
    <property type="entry name" value="Cyt_c-like_dom"/>
</dbReference>
<protein>
    <submittedName>
        <fullName evidence="7">Cytochrome c protein</fullName>
    </submittedName>
</protein>
<dbReference type="InterPro" id="IPR014353">
    <property type="entry name" value="Membr-bd_ADH_cyt_c"/>
</dbReference>
<evidence type="ECO:0000259" key="6">
    <source>
        <dbReference type="PROSITE" id="PS51007"/>
    </source>
</evidence>
<name>A0AAI9N467_9BURK</name>
<feature type="binding site" description="covalent" evidence="4">
    <location>
        <position position="208"/>
    </location>
    <ligand>
        <name>heme c</name>
        <dbReference type="ChEBI" id="CHEBI:61717"/>
        <label>2</label>
    </ligand>
</feature>
<feature type="domain" description="Cytochrome c" evidence="6">
    <location>
        <begin position="48"/>
        <end position="151"/>
    </location>
</feature>
<evidence type="ECO:0000256" key="1">
    <source>
        <dbReference type="ARBA" id="ARBA00022617"/>
    </source>
</evidence>
<comment type="caution">
    <text evidence="7">The sequence shown here is derived from an EMBL/GenBank/DDBJ whole genome shotgun (WGS) entry which is preliminary data.</text>
</comment>
<comment type="cofactor">
    <cofactor evidence="4">
        <name>heme c</name>
        <dbReference type="ChEBI" id="CHEBI:61717"/>
    </cofactor>
    <text evidence="4">Binds 3 heme c groups covalently per subunit.</text>
</comment>
<feature type="binding site" description="covalent" evidence="4">
    <location>
        <position position="340"/>
    </location>
    <ligand>
        <name>heme c</name>
        <dbReference type="ChEBI" id="CHEBI:61717"/>
        <label>3</label>
    </ligand>
</feature>
<dbReference type="InterPro" id="IPR036909">
    <property type="entry name" value="Cyt_c-like_dom_sf"/>
</dbReference>
<accession>A0AAI9N467</accession>
<dbReference type="PANTHER" id="PTHR35008:SF4">
    <property type="entry name" value="BLL4482 PROTEIN"/>
    <property type="match status" value="1"/>
</dbReference>
<feature type="binding site" description="covalent" evidence="4">
    <location>
        <position position="211"/>
    </location>
    <ligand>
        <name>heme c</name>
        <dbReference type="ChEBI" id="CHEBI:61717"/>
        <label>2</label>
    </ligand>
</feature>
<organism evidence="7 8">
    <name type="scientific">Herbaspirillum frisingense GSF30</name>
    <dbReference type="NCBI Taxonomy" id="864073"/>
    <lineage>
        <taxon>Bacteria</taxon>
        <taxon>Pseudomonadati</taxon>
        <taxon>Pseudomonadota</taxon>
        <taxon>Betaproteobacteria</taxon>
        <taxon>Burkholderiales</taxon>
        <taxon>Oxalobacteraceae</taxon>
        <taxon>Herbaspirillum</taxon>
    </lineage>
</organism>
<dbReference type="Pfam" id="PF00034">
    <property type="entry name" value="Cytochrom_C"/>
    <property type="match status" value="2"/>
</dbReference>
<evidence type="ECO:0000256" key="2">
    <source>
        <dbReference type="ARBA" id="ARBA00022723"/>
    </source>
</evidence>
<dbReference type="PANTHER" id="PTHR35008">
    <property type="entry name" value="BLL4482 PROTEIN-RELATED"/>
    <property type="match status" value="1"/>
</dbReference>
<keyword evidence="3 5" id="KW-0408">Iron</keyword>
<gene>
    <name evidence="7" type="ORF">HFRIS_009964</name>
</gene>
<dbReference type="RefSeq" id="WP_006463181.1">
    <property type="nucleotide sequence ID" value="NZ_AEEC02000011.1"/>
</dbReference>
<keyword evidence="2 5" id="KW-0479">Metal-binding</keyword>
<dbReference type="GO" id="GO:0005506">
    <property type="term" value="F:iron ion binding"/>
    <property type="evidence" value="ECO:0007669"/>
    <property type="project" value="InterPro"/>
</dbReference>
<feature type="domain" description="Cytochrome c" evidence="6">
    <location>
        <begin position="193"/>
        <end position="302"/>
    </location>
</feature>
<feature type="binding site" description="axial binding residue" evidence="5">
    <location>
        <position position="212"/>
    </location>
    <ligand>
        <name>heme c</name>
        <dbReference type="ChEBI" id="CHEBI:61717"/>
        <label>2</label>
    </ligand>
    <ligandPart>
        <name>Fe</name>
        <dbReference type="ChEBI" id="CHEBI:18248"/>
    </ligandPart>
</feature>
<evidence type="ECO:0000313" key="7">
    <source>
        <dbReference type="EMBL" id="EOA04929.1"/>
    </source>
</evidence>
<proteinExistence type="predicted"/>
<dbReference type="EMBL" id="AEEC02000011">
    <property type="protein sequence ID" value="EOA04929.1"/>
    <property type="molecule type" value="Genomic_DNA"/>
</dbReference>
<dbReference type="AlphaFoldDB" id="A0AAI9N467"/>
<feature type="binding site" description="covalent" evidence="4">
    <location>
        <position position="337"/>
    </location>
    <ligand>
        <name>heme c</name>
        <dbReference type="ChEBI" id="CHEBI:61717"/>
        <label>3</label>
    </ligand>
</feature>
<dbReference type="InterPro" id="IPR051459">
    <property type="entry name" value="Cytochrome_c-type_DH"/>
</dbReference>